<feature type="compositionally biased region" description="Basic and acidic residues" evidence="2">
    <location>
        <begin position="293"/>
        <end position="307"/>
    </location>
</feature>
<keyword evidence="3" id="KW-0812">Transmembrane</keyword>
<dbReference type="Proteomes" id="UP000585474">
    <property type="component" value="Unassembled WGS sequence"/>
</dbReference>
<protein>
    <recommendedName>
        <fullName evidence="6">Micronuclear linker histone polyprotein-like protein</fullName>
    </recommendedName>
</protein>
<reference evidence="4 5" key="1">
    <citation type="submission" date="2019-07" db="EMBL/GenBank/DDBJ databases">
        <title>De Novo Assembly of kiwifruit Actinidia rufa.</title>
        <authorList>
            <person name="Sugita-Konishi S."/>
            <person name="Sato K."/>
            <person name="Mori E."/>
            <person name="Abe Y."/>
            <person name="Kisaki G."/>
            <person name="Hamano K."/>
            <person name="Suezawa K."/>
            <person name="Otani M."/>
            <person name="Fukuda T."/>
            <person name="Manabe T."/>
            <person name="Gomi K."/>
            <person name="Tabuchi M."/>
            <person name="Akimitsu K."/>
            <person name="Kataoka I."/>
        </authorList>
    </citation>
    <scope>NUCLEOTIDE SEQUENCE [LARGE SCALE GENOMIC DNA]</scope>
    <source>
        <strain evidence="5">cv. Fuchu</strain>
    </source>
</reference>
<dbReference type="OrthoDB" id="656845at2759"/>
<keyword evidence="5" id="KW-1185">Reference proteome</keyword>
<feature type="compositionally biased region" description="Basic and acidic residues" evidence="2">
    <location>
        <begin position="256"/>
        <end position="282"/>
    </location>
</feature>
<keyword evidence="3" id="KW-0472">Membrane</keyword>
<evidence type="ECO:0000313" key="4">
    <source>
        <dbReference type="EMBL" id="GFZ05611.1"/>
    </source>
</evidence>
<feature type="region of interest" description="Disordered" evidence="2">
    <location>
        <begin position="168"/>
        <end position="393"/>
    </location>
</feature>
<proteinExistence type="predicted"/>
<feature type="compositionally biased region" description="Basic and acidic residues" evidence="2">
    <location>
        <begin position="318"/>
        <end position="335"/>
    </location>
</feature>
<dbReference type="EMBL" id="BJWL01000017">
    <property type="protein sequence ID" value="GFZ05611.1"/>
    <property type="molecule type" value="Genomic_DNA"/>
</dbReference>
<feature type="compositionally biased region" description="Basic and acidic residues" evidence="2">
    <location>
        <begin position="210"/>
        <end position="224"/>
    </location>
</feature>
<evidence type="ECO:0000256" key="2">
    <source>
        <dbReference type="SAM" id="MobiDB-lite"/>
    </source>
</evidence>
<feature type="coiled-coil region" evidence="1">
    <location>
        <begin position="56"/>
        <end position="160"/>
    </location>
</feature>
<sequence>MGGTMKVGQNRGRQYGLMLFVSFGAAIFGVMLLHKLREGRIFNLLVQEKDNQLVYLHRLLQKERDYNKEAKRKNEEMKAKIYSLRIQKGELDSRILEMESTISSLKDEQRTVESALEENQTDIKSLQEKKIEANKENPQVVALTETLKQKEAEIEDLKRLLKYPVKERDTAGEKSSDEVHGKKSTDSQDDGLGVREAKNNANATETIVNHGDDGKTRDEYEHEIAGTGETENLKSQAGGGGEEPKDRSKPQNSIDAENKSDGGGKIDINQHENFEKPNRTTESEDNEIAGDAGKQKSDELGQSEEHAGGVQRQTESTNDEKVDENSEEAKVGDKYEEPEDLEVAETQEAETDIRESRAGAAETQEAEADIRESRAEADEVKEESGEEADEPEF</sequence>
<keyword evidence="1" id="KW-0175">Coiled coil</keyword>
<feature type="compositionally biased region" description="Acidic residues" evidence="2">
    <location>
        <begin position="336"/>
        <end position="350"/>
    </location>
</feature>
<dbReference type="PANTHER" id="PTHR36143:SF4">
    <property type="entry name" value="OS08G0177500 PROTEIN"/>
    <property type="match status" value="1"/>
</dbReference>
<comment type="caution">
    <text evidence="4">The sequence shown here is derived from an EMBL/GenBank/DDBJ whole genome shotgun (WGS) entry which is preliminary data.</text>
</comment>
<keyword evidence="3" id="KW-1133">Transmembrane helix</keyword>
<dbReference type="AlphaFoldDB" id="A0A7J0G484"/>
<evidence type="ECO:0000256" key="3">
    <source>
        <dbReference type="SAM" id="Phobius"/>
    </source>
</evidence>
<dbReference type="PANTHER" id="PTHR36143">
    <property type="entry name" value="OS08G0177500 PROTEIN"/>
    <property type="match status" value="1"/>
</dbReference>
<name>A0A7J0G484_9ERIC</name>
<accession>A0A7J0G484</accession>
<feature type="compositionally biased region" description="Acidic residues" evidence="2">
    <location>
        <begin position="379"/>
        <end position="393"/>
    </location>
</feature>
<organism evidence="4 5">
    <name type="scientific">Actinidia rufa</name>
    <dbReference type="NCBI Taxonomy" id="165716"/>
    <lineage>
        <taxon>Eukaryota</taxon>
        <taxon>Viridiplantae</taxon>
        <taxon>Streptophyta</taxon>
        <taxon>Embryophyta</taxon>
        <taxon>Tracheophyta</taxon>
        <taxon>Spermatophyta</taxon>
        <taxon>Magnoliopsida</taxon>
        <taxon>eudicotyledons</taxon>
        <taxon>Gunneridae</taxon>
        <taxon>Pentapetalae</taxon>
        <taxon>asterids</taxon>
        <taxon>Ericales</taxon>
        <taxon>Actinidiaceae</taxon>
        <taxon>Actinidia</taxon>
    </lineage>
</organism>
<feature type="transmembrane region" description="Helical" evidence="3">
    <location>
        <begin position="15"/>
        <end position="33"/>
    </location>
</feature>
<feature type="compositionally biased region" description="Basic and acidic residues" evidence="2">
    <location>
        <begin position="368"/>
        <end position="378"/>
    </location>
</feature>
<evidence type="ECO:0008006" key="6">
    <source>
        <dbReference type="Google" id="ProtNLM"/>
    </source>
</evidence>
<evidence type="ECO:0000313" key="5">
    <source>
        <dbReference type="Proteomes" id="UP000585474"/>
    </source>
</evidence>
<evidence type="ECO:0000256" key="1">
    <source>
        <dbReference type="SAM" id="Coils"/>
    </source>
</evidence>
<feature type="compositionally biased region" description="Basic and acidic residues" evidence="2">
    <location>
        <begin position="168"/>
        <end position="198"/>
    </location>
</feature>
<gene>
    <name evidence="4" type="ORF">Acr_17g0011830</name>
</gene>